<keyword evidence="1" id="KW-0472">Membrane</keyword>
<dbReference type="GO" id="GO:0009986">
    <property type="term" value="C:cell surface"/>
    <property type="evidence" value="ECO:0007669"/>
    <property type="project" value="TreeGrafter"/>
</dbReference>
<evidence type="ECO:0000256" key="3">
    <source>
        <dbReference type="SAM" id="SignalP"/>
    </source>
</evidence>
<dbReference type="Gene3D" id="3.10.100.10">
    <property type="entry name" value="Mannose-Binding Protein A, subunit A"/>
    <property type="match status" value="1"/>
</dbReference>
<dbReference type="Ensembl" id="ENSGEVT00005009587.1">
    <property type="protein sequence ID" value="ENSGEVP00005009136.1"/>
    <property type="gene ID" value="ENSGEVG00005006536.1"/>
</dbReference>
<organism evidence="4 5">
    <name type="scientific">Gopherus evgoodei</name>
    <name type="common">Goodes thornscrub tortoise</name>
    <dbReference type="NCBI Taxonomy" id="1825980"/>
    <lineage>
        <taxon>Eukaryota</taxon>
        <taxon>Metazoa</taxon>
        <taxon>Chordata</taxon>
        <taxon>Craniata</taxon>
        <taxon>Vertebrata</taxon>
        <taxon>Euteleostomi</taxon>
        <taxon>Archelosauria</taxon>
        <taxon>Testudinata</taxon>
        <taxon>Testudines</taxon>
        <taxon>Cryptodira</taxon>
        <taxon>Durocryptodira</taxon>
        <taxon>Testudinoidea</taxon>
        <taxon>Testudinidae</taxon>
        <taxon>Gopherus</taxon>
    </lineage>
</organism>
<dbReference type="InterPro" id="IPR016187">
    <property type="entry name" value="CTDL_fold"/>
</dbReference>
<dbReference type="GO" id="GO:0038023">
    <property type="term" value="F:signaling receptor activity"/>
    <property type="evidence" value="ECO:0007669"/>
    <property type="project" value="TreeGrafter"/>
</dbReference>
<evidence type="ECO:0000313" key="5">
    <source>
        <dbReference type="Proteomes" id="UP000694390"/>
    </source>
</evidence>
<dbReference type="PANTHER" id="PTHR46784:SF1">
    <property type="entry name" value="KILLER CELL LECTIN-LIKE RECEPTOR SUBFAMILY B MEMBER 1"/>
    <property type="match status" value="1"/>
</dbReference>
<evidence type="ECO:0000256" key="1">
    <source>
        <dbReference type="ARBA" id="ARBA00022989"/>
    </source>
</evidence>
<accession>A0A8C4W2E3</accession>
<keyword evidence="1" id="KW-0812">Transmembrane</keyword>
<keyword evidence="5" id="KW-1185">Reference proteome</keyword>
<evidence type="ECO:0008006" key="6">
    <source>
        <dbReference type="Google" id="ProtNLM"/>
    </source>
</evidence>
<dbReference type="GeneTree" id="ENSGT00940000154685"/>
<proteinExistence type="predicted"/>
<dbReference type="GO" id="GO:0005886">
    <property type="term" value="C:plasma membrane"/>
    <property type="evidence" value="ECO:0007669"/>
    <property type="project" value="TreeGrafter"/>
</dbReference>
<dbReference type="InterPro" id="IPR051527">
    <property type="entry name" value="KLR_subfamily_B"/>
</dbReference>
<dbReference type="InterPro" id="IPR016186">
    <property type="entry name" value="C-type_lectin-like/link_sf"/>
</dbReference>
<reference evidence="4" key="1">
    <citation type="submission" date="2025-08" db="UniProtKB">
        <authorList>
            <consortium name="Ensembl"/>
        </authorList>
    </citation>
    <scope>IDENTIFICATION</scope>
</reference>
<feature type="chain" id="PRO_5034489698" description="C-type lectin domain-containing protein" evidence="3">
    <location>
        <begin position="27"/>
        <end position="190"/>
    </location>
</feature>
<dbReference type="GO" id="GO:0042269">
    <property type="term" value="P:regulation of natural killer cell mediated cytotoxicity"/>
    <property type="evidence" value="ECO:0007669"/>
    <property type="project" value="TreeGrafter"/>
</dbReference>
<dbReference type="Proteomes" id="UP000694390">
    <property type="component" value="Unassembled WGS sequence"/>
</dbReference>
<keyword evidence="3" id="KW-0732">Signal</keyword>
<name>A0A8C4W2E3_9SAUR</name>
<dbReference type="AlphaFoldDB" id="A0A8C4W2E3"/>
<feature type="signal peptide" evidence="3">
    <location>
        <begin position="1"/>
        <end position="26"/>
    </location>
</feature>
<sequence length="190" mass="20869">AHESALTNWLLWSVSVSLMGVKTQQSRPLFNAASCPMNRSTPSCVDGWVGYRGKCPPGCRLCAPNWLLHGDKCYWLSKESKKWNESREDCSAKSSQMLMSQDQREMVKSIAGCGNFSWRVVEFDLSKRSALLTPTPPIAGLFPDWSSLGIGANSRRAPVLEHPQRKIGGCSAPSGSQAFPPTPAYLHLCP</sequence>
<protein>
    <recommendedName>
        <fullName evidence="6">C-type lectin domain-containing protein</fullName>
    </recommendedName>
</protein>
<keyword evidence="1" id="KW-1133">Transmembrane helix</keyword>
<dbReference type="PANTHER" id="PTHR46784">
    <property type="entry name" value="KILLER CELL LECTIN-LIKE RECEPTOR SUBFAMILY B MEMBER 1"/>
    <property type="match status" value="1"/>
</dbReference>
<reference evidence="4" key="2">
    <citation type="submission" date="2025-09" db="UniProtKB">
        <authorList>
            <consortium name="Ensembl"/>
        </authorList>
    </citation>
    <scope>IDENTIFICATION</scope>
</reference>
<evidence type="ECO:0000313" key="4">
    <source>
        <dbReference type="Ensembl" id="ENSGEVP00005009136.1"/>
    </source>
</evidence>
<dbReference type="SUPFAM" id="SSF56436">
    <property type="entry name" value="C-type lectin-like"/>
    <property type="match status" value="1"/>
</dbReference>
<keyword evidence="2" id="KW-1015">Disulfide bond</keyword>
<evidence type="ECO:0000256" key="2">
    <source>
        <dbReference type="ARBA" id="ARBA00023157"/>
    </source>
</evidence>